<sequence>PPPPPPPPVPPPCCPLLPGGGVVVLCWGAGLGSPSTVGRAAEMMRIAAKIKIQTRTFLIAIISSDIESLKNWHLFVTLVVYDCNDYLRKRYKIEESIMIIVNYSPVNDTEIYIFPGEAIIY</sequence>
<reference evidence="1" key="1">
    <citation type="submission" date="2015-01" db="EMBL/GenBank/DDBJ databases">
        <title>Transcriptome Assembly of Fopius arisanus.</title>
        <authorList>
            <person name="Geib S."/>
        </authorList>
    </citation>
    <scope>NUCLEOTIDE SEQUENCE</scope>
</reference>
<proteinExistence type="predicted"/>
<dbReference type="EMBL" id="GBYB01007042">
    <property type="protein sequence ID" value="JAG76809.1"/>
    <property type="molecule type" value="Transcribed_RNA"/>
</dbReference>
<feature type="non-terminal residue" evidence="1">
    <location>
        <position position="1"/>
    </location>
</feature>
<name>A0A0C9R2G9_9HYME</name>
<accession>A0A0C9R2G9</accession>
<gene>
    <name evidence="1" type="ORF">g.15000</name>
</gene>
<dbReference type="AlphaFoldDB" id="A0A0C9R2G9"/>
<dbReference type="SUPFAM" id="SSF101447">
    <property type="entry name" value="Formin homology 2 domain (FH2 domain)"/>
    <property type="match status" value="1"/>
</dbReference>
<organism evidence="1">
    <name type="scientific">Fopius arisanus</name>
    <dbReference type="NCBI Taxonomy" id="64838"/>
    <lineage>
        <taxon>Eukaryota</taxon>
        <taxon>Metazoa</taxon>
        <taxon>Ecdysozoa</taxon>
        <taxon>Arthropoda</taxon>
        <taxon>Hexapoda</taxon>
        <taxon>Insecta</taxon>
        <taxon>Pterygota</taxon>
        <taxon>Neoptera</taxon>
        <taxon>Endopterygota</taxon>
        <taxon>Hymenoptera</taxon>
        <taxon>Apocrita</taxon>
        <taxon>Ichneumonoidea</taxon>
        <taxon>Braconidae</taxon>
        <taxon>Opiinae</taxon>
        <taxon>Fopius</taxon>
    </lineage>
</organism>
<evidence type="ECO:0000313" key="1">
    <source>
        <dbReference type="EMBL" id="JAG76809.1"/>
    </source>
</evidence>
<protein>
    <submittedName>
        <fullName evidence="1">ORF c19401_g2_i1|g.15000 c19401_g2_i1|m.150 00 type:5prime_partial len:122 (+) protein</fullName>
    </submittedName>
</protein>